<dbReference type="GO" id="GO:0140114">
    <property type="term" value="P:cellular detoxification of fluoride"/>
    <property type="evidence" value="ECO:0007669"/>
    <property type="project" value="UniProtKB-UniRule"/>
</dbReference>
<dbReference type="GO" id="GO:0005886">
    <property type="term" value="C:plasma membrane"/>
    <property type="evidence" value="ECO:0007669"/>
    <property type="project" value="UniProtKB-SubCell"/>
</dbReference>
<feature type="transmembrane region" description="Helical" evidence="12">
    <location>
        <begin position="67"/>
        <end position="91"/>
    </location>
</feature>
<feature type="binding site" evidence="12">
    <location>
        <position position="78"/>
    </location>
    <ligand>
        <name>Na(+)</name>
        <dbReference type="ChEBI" id="CHEBI:29101"/>
        <note>structural</note>
    </ligand>
</feature>
<evidence type="ECO:0000256" key="12">
    <source>
        <dbReference type="HAMAP-Rule" id="MF_00454"/>
    </source>
</evidence>
<keyword evidence="8 12" id="KW-0472">Membrane</keyword>
<keyword evidence="4 12" id="KW-0812">Transmembrane</keyword>
<feature type="transmembrane region" description="Helical" evidence="12">
    <location>
        <begin position="97"/>
        <end position="121"/>
    </location>
</feature>
<keyword evidence="9 12" id="KW-0407">Ion channel</keyword>
<dbReference type="AlphaFoldDB" id="A0A1B7JGH1"/>
<reference evidence="13 14" key="1">
    <citation type="submission" date="2016-04" db="EMBL/GenBank/DDBJ databases">
        <title>ATOL: Assembling a taxonomically balanced genome-scale reconstruction of the evolutionary history of the Enterobacteriaceae.</title>
        <authorList>
            <person name="Plunkett G.III."/>
            <person name="Neeno-Eckwall E.C."/>
            <person name="Glasner J.D."/>
            <person name="Perna N.T."/>
        </authorList>
    </citation>
    <scope>NUCLEOTIDE SEQUENCE [LARGE SCALE GENOMIC DNA]</scope>
    <source>
        <strain evidence="13 14">ATCC 51603</strain>
    </source>
</reference>
<comment type="caution">
    <text evidence="13">The sequence shown here is derived from an EMBL/GenBank/DDBJ whole genome shotgun (WGS) entry which is preliminary data.</text>
</comment>
<organism evidence="13 14">
    <name type="scientific">Kluyvera georgiana ATCC 51603</name>
    <dbReference type="NCBI Taxonomy" id="1354264"/>
    <lineage>
        <taxon>Bacteria</taxon>
        <taxon>Pseudomonadati</taxon>
        <taxon>Pseudomonadota</taxon>
        <taxon>Gammaproteobacteria</taxon>
        <taxon>Enterobacterales</taxon>
        <taxon>Enterobacteriaceae</taxon>
        <taxon>Kluyvera</taxon>
    </lineage>
</organism>
<keyword evidence="5 12" id="KW-1133">Transmembrane helix</keyword>
<comment type="similarity">
    <text evidence="10 12">Belongs to the fluoride channel Fluc/FEX (TC 1.A.43) family.</text>
</comment>
<proteinExistence type="inferred from homology"/>
<keyword evidence="6 12" id="KW-0915">Sodium</keyword>
<dbReference type="EMBL" id="LXEU01000080">
    <property type="protein sequence ID" value="OAT47041.1"/>
    <property type="molecule type" value="Genomic_DNA"/>
</dbReference>
<keyword evidence="12" id="KW-0813">Transport</keyword>
<keyword evidence="7 12" id="KW-0406">Ion transport</keyword>
<dbReference type="InterPro" id="IPR003691">
    <property type="entry name" value="FluC"/>
</dbReference>
<keyword evidence="12" id="KW-0479">Metal-binding</keyword>
<keyword evidence="3" id="KW-0997">Cell inner membrane</keyword>
<evidence type="ECO:0000256" key="9">
    <source>
        <dbReference type="ARBA" id="ARBA00023303"/>
    </source>
</evidence>
<evidence type="ECO:0000256" key="10">
    <source>
        <dbReference type="ARBA" id="ARBA00035120"/>
    </source>
</evidence>
<evidence type="ECO:0000313" key="13">
    <source>
        <dbReference type="EMBL" id="OAT47041.1"/>
    </source>
</evidence>
<feature type="binding site" evidence="12">
    <location>
        <position position="75"/>
    </location>
    <ligand>
        <name>Na(+)</name>
        <dbReference type="ChEBI" id="CHEBI:29101"/>
        <note>structural</note>
    </ligand>
</feature>
<evidence type="ECO:0000256" key="7">
    <source>
        <dbReference type="ARBA" id="ARBA00023065"/>
    </source>
</evidence>
<dbReference type="HAMAP" id="MF_00454">
    <property type="entry name" value="FluC"/>
    <property type="match status" value="1"/>
</dbReference>
<evidence type="ECO:0000256" key="3">
    <source>
        <dbReference type="ARBA" id="ARBA00022519"/>
    </source>
</evidence>
<comment type="activity regulation">
    <text evidence="12">Na(+) is not transported, but it plays an essential structural role and its presence is essential for fluoride channel function.</text>
</comment>
<evidence type="ECO:0000256" key="4">
    <source>
        <dbReference type="ARBA" id="ARBA00022692"/>
    </source>
</evidence>
<dbReference type="GO" id="GO:0062054">
    <property type="term" value="F:fluoride channel activity"/>
    <property type="evidence" value="ECO:0007669"/>
    <property type="project" value="UniProtKB-UniRule"/>
</dbReference>
<dbReference type="RefSeq" id="WP_064548224.1">
    <property type="nucleotide sequence ID" value="NZ_LXEU01000080.1"/>
</dbReference>
<keyword evidence="14" id="KW-1185">Reference proteome</keyword>
<evidence type="ECO:0000256" key="8">
    <source>
        <dbReference type="ARBA" id="ARBA00023136"/>
    </source>
</evidence>
<evidence type="ECO:0000313" key="14">
    <source>
        <dbReference type="Proteomes" id="UP000078386"/>
    </source>
</evidence>
<evidence type="ECO:0000256" key="6">
    <source>
        <dbReference type="ARBA" id="ARBA00023053"/>
    </source>
</evidence>
<sequence length="127" mass="13484">MTQLLLAVFIGGGTGSVARWLLGLRFNPLHHALPIGTLVANLLGAFIIGAGLAWFNRLPQIDPVWKVLITTGFCGGLTTFSTFSAEVVFLLQAGKVSWALLNVAVNLFGSFAMTALAFWLFSASSQG</sequence>
<gene>
    <name evidence="12" type="primary">fluC</name>
    <name evidence="12" type="synonym">crcB</name>
    <name evidence="13" type="ORF">M989_03995</name>
</gene>
<dbReference type="GO" id="GO:0046872">
    <property type="term" value="F:metal ion binding"/>
    <property type="evidence" value="ECO:0007669"/>
    <property type="project" value="UniProtKB-KW"/>
</dbReference>
<evidence type="ECO:0000256" key="5">
    <source>
        <dbReference type="ARBA" id="ARBA00022989"/>
    </source>
</evidence>
<dbReference type="Proteomes" id="UP000078386">
    <property type="component" value="Unassembled WGS sequence"/>
</dbReference>
<accession>A0A1B7JGH1</accession>
<comment type="subcellular location">
    <subcellularLocation>
        <location evidence="1 12">Cell membrane</location>
        <topology evidence="1 12">Multi-pass membrane protein</topology>
    </subcellularLocation>
</comment>
<feature type="transmembrane region" description="Helical" evidence="12">
    <location>
        <begin position="35"/>
        <end position="55"/>
    </location>
</feature>
<comment type="catalytic activity">
    <reaction evidence="11">
        <text>fluoride(in) = fluoride(out)</text>
        <dbReference type="Rhea" id="RHEA:76159"/>
        <dbReference type="ChEBI" id="CHEBI:17051"/>
    </reaction>
    <physiologicalReaction direction="left-to-right" evidence="11">
        <dbReference type="Rhea" id="RHEA:76160"/>
    </physiologicalReaction>
</comment>
<keyword evidence="2 12" id="KW-1003">Cell membrane</keyword>
<protein>
    <recommendedName>
        <fullName evidence="12">Fluoride-specific ion channel FluC</fullName>
    </recommendedName>
</protein>
<evidence type="ECO:0000256" key="1">
    <source>
        <dbReference type="ARBA" id="ARBA00004651"/>
    </source>
</evidence>
<dbReference type="PANTHER" id="PTHR28259">
    <property type="entry name" value="FLUORIDE EXPORT PROTEIN 1-RELATED"/>
    <property type="match status" value="1"/>
</dbReference>
<dbReference type="PATRIC" id="fig|1354264.4.peg.4145"/>
<dbReference type="NCBIfam" id="NF010792">
    <property type="entry name" value="PRK14196.1"/>
    <property type="match status" value="1"/>
</dbReference>
<evidence type="ECO:0000256" key="11">
    <source>
        <dbReference type="ARBA" id="ARBA00035585"/>
    </source>
</evidence>
<comment type="function">
    <text evidence="12">Fluoride-specific ion channel. Important for reducing fluoride concentration in the cell, thus reducing its toxicity.</text>
</comment>
<dbReference type="NCBIfam" id="TIGR00494">
    <property type="entry name" value="crcB"/>
    <property type="match status" value="1"/>
</dbReference>
<name>A0A1B7JGH1_9ENTR</name>
<dbReference type="Pfam" id="PF02537">
    <property type="entry name" value="CRCB"/>
    <property type="match status" value="1"/>
</dbReference>
<dbReference type="PANTHER" id="PTHR28259:SF1">
    <property type="entry name" value="FLUORIDE EXPORT PROTEIN 1-RELATED"/>
    <property type="match status" value="1"/>
</dbReference>
<evidence type="ECO:0000256" key="2">
    <source>
        <dbReference type="ARBA" id="ARBA00022475"/>
    </source>
</evidence>